<dbReference type="Proteomes" id="UP000299102">
    <property type="component" value="Unassembled WGS sequence"/>
</dbReference>
<name>A0A4C1TFW4_EUMVA</name>
<dbReference type="EMBL" id="BGZK01000054">
    <property type="protein sequence ID" value="GBP13034.1"/>
    <property type="molecule type" value="Genomic_DNA"/>
</dbReference>
<sequence length="108" mass="12036">MGGRRKRDLAGGLVITPAAPLGAALALHARRGRRPCRYSRLFYGTDSCWNSTSATLRPLTRPHCSPCSCTYSRATPLKLFYRQSRCSCIINTFADDARVSNYIPSVFY</sequence>
<gene>
    <name evidence="1" type="ORF">EVAR_79363_1</name>
</gene>
<reference evidence="1 2" key="1">
    <citation type="journal article" date="2019" name="Commun. Biol.">
        <title>The bagworm genome reveals a unique fibroin gene that provides high tensile strength.</title>
        <authorList>
            <person name="Kono N."/>
            <person name="Nakamura H."/>
            <person name="Ohtoshi R."/>
            <person name="Tomita M."/>
            <person name="Numata K."/>
            <person name="Arakawa K."/>
        </authorList>
    </citation>
    <scope>NUCLEOTIDE SEQUENCE [LARGE SCALE GENOMIC DNA]</scope>
</reference>
<dbReference type="AlphaFoldDB" id="A0A4C1TFW4"/>
<accession>A0A4C1TFW4</accession>
<proteinExistence type="predicted"/>
<protein>
    <submittedName>
        <fullName evidence="1">Uncharacterized protein</fullName>
    </submittedName>
</protein>
<organism evidence="1 2">
    <name type="scientific">Eumeta variegata</name>
    <name type="common">Bagworm moth</name>
    <name type="synonym">Eumeta japonica</name>
    <dbReference type="NCBI Taxonomy" id="151549"/>
    <lineage>
        <taxon>Eukaryota</taxon>
        <taxon>Metazoa</taxon>
        <taxon>Ecdysozoa</taxon>
        <taxon>Arthropoda</taxon>
        <taxon>Hexapoda</taxon>
        <taxon>Insecta</taxon>
        <taxon>Pterygota</taxon>
        <taxon>Neoptera</taxon>
        <taxon>Endopterygota</taxon>
        <taxon>Lepidoptera</taxon>
        <taxon>Glossata</taxon>
        <taxon>Ditrysia</taxon>
        <taxon>Tineoidea</taxon>
        <taxon>Psychidae</taxon>
        <taxon>Oiketicinae</taxon>
        <taxon>Eumeta</taxon>
    </lineage>
</organism>
<comment type="caution">
    <text evidence="1">The sequence shown here is derived from an EMBL/GenBank/DDBJ whole genome shotgun (WGS) entry which is preliminary data.</text>
</comment>
<keyword evidence="2" id="KW-1185">Reference proteome</keyword>
<evidence type="ECO:0000313" key="1">
    <source>
        <dbReference type="EMBL" id="GBP13034.1"/>
    </source>
</evidence>
<evidence type="ECO:0000313" key="2">
    <source>
        <dbReference type="Proteomes" id="UP000299102"/>
    </source>
</evidence>